<keyword evidence="4" id="KW-1185">Reference proteome</keyword>
<evidence type="ECO:0000313" key="3">
    <source>
        <dbReference type="EMBL" id="MBP0456931.1"/>
    </source>
</evidence>
<organism evidence="3 4">
    <name type="scientific">Streptomyces montanisoli</name>
    <dbReference type="NCBI Taxonomy" id="2798581"/>
    <lineage>
        <taxon>Bacteria</taxon>
        <taxon>Bacillati</taxon>
        <taxon>Actinomycetota</taxon>
        <taxon>Actinomycetes</taxon>
        <taxon>Kitasatosporales</taxon>
        <taxon>Streptomycetaceae</taxon>
        <taxon>Streptomyces</taxon>
    </lineage>
</organism>
<feature type="domain" description="Amidohydrolase-related" evidence="2">
    <location>
        <begin position="3"/>
        <end position="330"/>
    </location>
</feature>
<evidence type="ECO:0000259" key="2">
    <source>
        <dbReference type="Pfam" id="PF04909"/>
    </source>
</evidence>
<proteinExistence type="predicted"/>
<sequence length="341" mass="37329">MIIDCHGHYTTAPPALASWRDQQVAALSDPAAAPSPAGPAISDDELRESVEGNQLRLMDERGIDMTVFSPRASFMAHHIGGFETSSRWAALCNDLCHRVAALYPDRFVPAAMLPQSPGVDPATCLPELTRCVEELGAVALNLNPDPSGGHWSAPPLTDRSWYPLYEKMVEYDIPAMVHVSTSVNPAFHTTGAHYLNADTTAFMQLVQGDLFADFPTLRLIIPHGGGAVPYHWGRFRGLAMALGKPPLEEHVLGNVFFDMCVYHQPGIDLLLDVIPTRNILFASEMIGAVRDVDPATGHHFDDTRRYTRAAGLPPGDLAAVQEHNARSVYPRLDALLRRQGR</sequence>
<evidence type="ECO:0000313" key="4">
    <source>
        <dbReference type="Proteomes" id="UP000670475"/>
    </source>
</evidence>
<keyword evidence="1" id="KW-0456">Lyase</keyword>
<dbReference type="GO" id="GO:0019748">
    <property type="term" value="P:secondary metabolic process"/>
    <property type="evidence" value="ECO:0007669"/>
    <property type="project" value="TreeGrafter"/>
</dbReference>
<dbReference type="GO" id="GO:0005737">
    <property type="term" value="C:cytoplasm"/>
    <property type="evidence" value="ECO:0007669"/>
    <property type="project" value="TreeGrafter"/>
</dbReference>
<dbReference type="AlphaFoldDB" id="A0A940MD80"/>
<dbReference type="PANTHER" id="PTHR21240:SF28">
    <property type="entry name" value="ISO-OROTATE DECARBOXYLASE (EUROFUNG)"/>
    <property type="match status" value="1"/>
</dbReference>
<dbReference type="InterPro" id="IPR006680">
    <property type="entry name" value="Amidohydro-rel"/>
</dbReference>
<dbReference type="RefSeq" id="WP_209338709.1">
    <property type="nucleotide sequence ID" value="NZ_JAGIQL010000012.1"/>
</dbReference>
<dbReference type="PANTHER" id="PTHR21240">
    <property type="entry name" value="2-AMINO-3-CARBOXYLMUCONATE-6-SEMIALDEHYDE DECARBOXYLASE"/>
    <property type="match status" value="1"/>
</dbReference>
<dbReference type="SUPFAM" id="SSF51556">
    <property type="entry name" value="Metallo-dependent hydrolases"/>
    <property type="match status" value="1"/>
</dbReference>
<protein>
    <submittedName>
        <fullName evidence="3">Amidohydrolase</fullName>
    </submittedName>
</protein>
<dbReference type="Gene3D" id="3.20.20.140">
    <property type="entry name" value="Metal-dependent hydrolases"/>
    <property type="match status" value="1"/>
</dbReference>
<dbReference type="Proteomes" id="UP000670475">
    <property type="component" value="Unassembled WGS sequence"/>
</dbReference>
<dbReference type="Pfam" id="PF04909">
    <property type="entry name" value="Amidohydro_2"/>
    <property type="match status" value="1"/>
</dbReference>
<accession>A0A940MD80</accession>
<evidence type="ECO:0000256" key="1">
    <source>
        <dbReference type="ARBA" id="ARBA00023239"/>
    </source>
</evidence>
<dbReference type="InterPro" id="IPR032465">
    <property type="entry name" value="ACMSD"/>
</dbReference>
<dbReference type="GO" id="GO:0016831">
    <property type="term" value="F:carboxy-lyase activity"/>
    <property type="evidence" value="ECO:0007669"/>
    <property type="project" value="InterPro"/>
</dbReference>
<comment type="caution">
    <text evidence="3">The sequence shown here is derived from an EMBL/GenBank/DDBJ whole genome shotgun (WGS) entry which is preliminary data.</text>
</comment>
<dbReference type="GO" id="GO:0016787">
    <property type="term" value="F:hydrolase activity"/>
    <property type="evidence" value="ECO:0007669"/>
    <property type="project" value="InterPro"/>
</dbReference>
<dbReference type="InterPro" id="IPR032466">
    <property type="entry name" value="Metal_Hydrolase"/>
</dbReference>
<dbReference type="EMBL" id="JAGIQL010000012">
    <property type="protein sequence ID" value="MBP0456931.1"/>
    <property type="molecule type" value="Genomic_DNA"/>
</dbReference>
<reference evidence="3" key="1">
    <citation type="submission" date="2021-03" db="EMBL/GenBank/DDBJ databases">
        <title>Whole genome sequence of Streptomyces bomunensis MMS17-BM035.</title>
        <authorList>
            <person name="Lee J.H."/>
        </authorList>
    </citation>
    <scope>NUCLEOTIDE SEQUENCE</scope>
    <source>
        <strain evidence="3">MMS17-BM035</strain>
    </source>
</reference>
<gene>
    <name evidence="3" type="ORF">JFN87_05340</name>
</gene>
<name>A0A940MD80_9ACTN</name>